<protein>
    <submittedName>
        <fullName evidence="2">Uncharacterized protein</fullName>
    </submittedName>
</protein>
<comment type="caution">
    <text evidence="2">The sequence shown here is derived from an EMBL/GenBank/DDBJ whole genome shotgun (WGS) entry which is preliminary data.</text>
</comment>
<feature type="region of interest" description="Disordered" evidence="1">
    <location>
        <begin position="1"/>
        <end position="28"/>
    </location>
</feature>
<name>A0AAN9KFY8_CANGL</name>
<accession>A0AAN9KFY8</accession>
<sequence length="133" mass="14994">MSETPNYDLEERHPEKAGSKSRQGRDTNEITVQGGILNWICKSSDIGASKTIRTEILFPCQPPDKGVEQVLRVLKRFERASSKDQEEDDEDADSNQSSSLNTVLQPFDEKPGKEICLTVYVCIQAKVLILHWS</sequence>
<dbReference type="Proteomes" id="UP001367508">
    <property type="component" value="Unassembled WGS sequence"/>
</dbReference>
<feature type="compositionally biased region" description="Polar residues" evidence="1">
    <location>
        <begin position="94"/>
        <end position="104"/>
    </location>
</feature>
<evidence type="ECO:0000313" key="3">
    <source>
        <dbReference type="Proteomes" id="UP001367508"/>
    </source>
</evidence>
<feature type="region of interest" description="Disordered" evidence="1">
    <location>
        <begin position="79"/>
        <end position="104"/>
    </location>
</feature>
<proteinExistence type="predicted"/>
<reference evidence="2 3" key="1">
    <citation type="submission" date="2024-01" db="EMBL/GenBank/DDBJ databases">
        <title>The genomes of 5 underutilized Papilionoideae crops provide insights into root nodulation and disease resistanc.</title>
        <authorList>
            <person name="Jiang F."/>
        </authorList>
    </citation>
    <scope>NUCLEOTIDE SEQUENCE [LARGE SCALE GENOMIC DNA]</scope>
    <source>
        <strain evidence="2">LVBAO_FW01</strain>
        <tissue evidence="2">Leaves</tissue>
    </source>
</reference>
<dbReference type="AlphaFoldDB" id="A0AAN9KFY8"/>
<evidence type="ECO:0000313" key="2">
    <source>
        <dbReference type="EMBL" id="KAK7316126.1"/>
    </source>
</evidence>
<gene>
    <name evidence="2" type="ORF">VNO77_34870</name>
</gene>
<feature type="compositionally biased region" description="Basic and acidic residues" evidence="1">
    <location>
        <begin position="9"/>
        <end position="28"/>
    </location>
</feature>
<dbReference type="EMBL" id="JAYMYQ010000008">
    <property type="protein sequence ID" value="KAK7316126.1"/>
    <property type="molecule type" value="Genomic_DNA"/>
</dbReference>
<keyword evidence="3" id="KW-1185">Reference proteome</keyword>
<evidence type="ECO:0000256" key="1">
    <source>
        <dbReference type="SAM" id="MobiDB-lite"/>
    </source>
</evidence>
<organism evidence="2 3">
    <name type="scientific">Canavalia gladiata</name>
    <name type="common">Sword bean</name>
    <name type="synonym">Dolichos gladiatus</name>
    <dbReference type="NCBI Taxonomy" id="3824"/>
    <lineage>
        <taxon>Eukaryota</taxon>
        <taxon>Viridiplantae</taxon>
        <taxon>Streptophyta</taxon>
        <taxon>Embryophyta</taxon>
        <taxon>Tracheophyta</taxon>
        <taxon>Spermatophyta</taxon>
        <taxon>Magnoliopsida</taxon>
        <taxon>eudicotyledons</taxon>
        <taxon>Gunneridae</taxon>
        <taxon>Pentapetalae</taxon>
        <taxon>rosids</taxon>
        <taxon>fabids</taxon>
        <taxon>Fabales</taxon>
        <taxon>Fabaceae</taxon>
        <taxon>Papilionoideae</taxon>
        <taxon>50 kb inversion clade</taxon>
        <taxon>NPAAA clade</taxon>
        <taxon>indigoferoid/millettioid clade</taxon>
        <taxon>Phaseoleae</taxon>
        <taxon>Canavalia</taxon>
    </lineage>
</organism>